<dbReference type="EMBL" id="JAAAIL010002496">
    <property type="protein sequence ID" value="KAG0256812.1"/>
    <property type="molecule type" value="Genomic_DNA"/>
</dbReference>
<comment type="caution">
    <text evidence="2">The sequence shown here is derived from an EMBL/GenBank/DDBJ whole genome shotgun (WGS) entry which is preliminary data.</text>
</comment>
<feature type="region of interest" description="Disordered" evidence="1">
    <location>
        <begin position="1"/>
        <end position="20"/>
    </location>
</feature>
<evidence type="ECO:0000313" key="2">
    <source>
        <dbReference type="EMBL" id="KAG0256812.1"/>
    </source>
</evidence>
<name>A0AAD4D1Y2_9FUNG</name>
<accession>A0AAD4D1Y2</accession>
<sequence>MTNSRTQQQNVESSTSSVEPSRMLIKVDDPLNFTSSNIITTALYQQTDQLPHTEPVATSARIQWIPSIEDALLVLKKRRLEEEQQPVYIPPLAKANLQARDDDLFLLMDKVQEFLSSDRQVMLILGDSAIREPEDDMVGKQLRSHSFTRNQVQEMKQHRQFILICDGYDESQLTANLHASNLFNCPNQWDVKLVISCRSQYLGQDYHDRFVPQGVGHYNRPAFHLFQEAAIAPFSNEQIQDYVEQYVPLEPRLWTTQGYMDKLITIPNLMDLVKNPFLLTLSLEALPMVTEGKLDLSTIKITRVQLYDIFVDHWLDVNKRRLQRIILSKEDRAILDDMLDTGFVSMGVEYCTRLASAIFQKQESNPVVQYVPSKDKKSWKAAFFGPDPEIRLLRESSPLTRTGSLFQFLHRSMLEYFLSRAIFNRCDRSNDFSPQQDHDYAGVRTLDPHGPLFTRNLIAESSVIQFLCERVKQCPGVEEQLLAVIEQSKTNPTASIAAANAITILVRA</sequence>
<protein>
    <submittedName>
        <fullName evidence="2">Uncharacterized protein</fullName>
    </submittedName>
</protein>
<organism evidence="2 3">
    <name type="scientific">Linnemannia exigua</name>
    <dbReference type="NCBI Taxonomy" id="604196"/>
    <lineage>
        <taxon>Eukaryota</taxon>
        <taxon>Fungi</taxon>
        <taxon>Fungi incertae sedis</taxon>
        <taxon>Mucoromycota</taxon>
        <taxon>Mortierellomycotina</taxon>
        <taxon>Mortierellomycetes</taxon>
        <taxon>Mortierellales</taxon>
        <taxon>Mortierellaceae</taxon>
        <taxon>Linnemannia</taxon>
    </lineage>
</organism>
<keyword evidence="3" id="KW-1185">Reference proteome</keyword>
<gene>
    <name evidence="2" type="ORF">BGZ95_005394</name>
</gene>
<dbReference type="Proteomes" id="UP001194580">
    <property type="component" value="Unassembled WGS sequence"/>
</dbReference>
<evidence type="ECO:0000256" key="1">
    <source>
        <dbReference type="SAM" id="MobiDB-lite"/>
    </source>
</evidence>
<feature type="non-terminal residue" evidence="2">
    <location>
        <position position="1"/>
    </location>
</feature>
<proteinExistence type="predicted"/>
<reference evidence="2" key="1">
    <citation type="journal article" date="2020" name="Fungal Divers.">
        <title>Resolving the Mortierellaceae phylogeny through synthesis of multi-gene phylogenetics and phylogenomics.</title>
        <authorList>
            <person name="Vandepol N."/>
            <person name="Liber J."/>
            <person name="Desiro A."/>
            <person name="Na H."/>
            <person name="Kennedy M."/>
            <person name="Barry K."/>
            <person name="Grigoriev I.V."/>
            <person name="Miller A.N."/>
            <person name="O'Donnell K."/>
            <person name="Stajich J.E."/>
            <person name="Bonito G."/>
        </authorList>
    </citation>
    <scope>NUCLEOTIDE SEQUENCE</scope>
    <source>
        <strain evidence="2">NRRL 28262</strain>
    </source>
</reference>
<feature type="compositionally biased region" description="Polar residues" evidence="1">
    <location>
        <begin position="1"/>
        <end position="19"/>
    </location>
</feature>
<dbReference type="AlphaFoldDB" id="A0AAD4D1Y2"/>
<evidence type="ECO:0000313" key="3">
    <source>
        <dbReference type="Proteomes" id="UP001194580"/>
    </source>
</evidence>